<dbReference type="EMBL" id="JWMF01000007">
    <property type="protein sequence ID" value="KJY50171.1"/>
    <property type="molecule type" value="Genomic_DNA"/>
</dbReference>
<evidence type="ECO:0000256" key="10">
    <source>
        <dbReference type="ARBA" id="ARBA00025699"/>
    </source>
</evidence>
<dbReference type="Pfam" id="PF04452">
    <property type="entry name" value="Methyltrans_RNA"/>
    <property type="match status" value="1"/>
</dbReference>
<dbReference type="GO" id="GO:0070475">
    <property type="term" value="P:rRNA base methylation"/>
    <property type="evidence" value="ECO:0007669"/>
    <property type="project" value="TreeGrafter"/>
</dbReference>
<proteinExistence type="inferred from homology"/>
<dbReference type="PANTHER" id="PTHR30027:SF3">
    <property type="entry name" value="16S RRNA (URACIL(1498)-N(3))-METHYLTRANSFERASE"/>
    <property type="match status" value="1"/>
</dbReference>
<dbReference type="SUPFAM" id="SSF88697">
    <property type="entry name" value="PUA domain-like"/>
    <property type="match status" value="1"/>
</dbReference>
<evidence type="ECO:0000256" key="9">
    <source>
        <dbReference type="ARBA" id="ARBA00022691"/>
    </source>
</evidence>
<dbReference type="GO" id="GO:0070042">
    <property type="term" value="F:rRNA (uridine-N3-)-methyltransferase activity"/>
    <property type="evidence" value="ECO:0007669"/>
    <property type="project" value="TreeGrafter"/>
</dbReference>
<reference evidence="14 15" key="1">
    <citation type="submission" date="2014-12" db="EMBL/GenBank/DDBJ databases">
        <title>Comparative genomics of the lactic acid bacteria isolated from the honey bee gut.</title>
        <authorList>
            <person name="Ellegaard K.M."/>
            <person name="Tamarit D."/>
            <person name="Javelind E."/>
            <person name="Olofsson T."/>
            <person name="Andersson S.G."/>
            <person name="Vasquez A."/>
        </authorList>
    </citation>
    <scope>NUCLEOTIDE SEQUENCE [LARGE SCALE GENOMIC DNA]</scope>
    <source>
        <strain evidence="14 15">Bin7</strain>
    </source>
</reference>
<keyword evidence="8 12" id="KW-0808">Transferase</keyword>
<dbReference type="RefSeq" id="WP_045935423.1">
    <property type="nucleotide sequence ID" value="NZ_KQ033885.1"/>
</dbReference>
<dbReference type="InterPro" id="IPR006700">
    <property type="entry name" value="RsmE"/>
</dbReference>
<name>A0A0F4KY02_9BIFI</name>
<feature type="domain" description="Ribosomal RNA small subunit methyltransferase E methyltransferase" evidence="13">
    <location>
        <begin position="85"/>
        <end position="250"/>
    </location>
</feature>
<accession>A0A0F4KY02</accession>
<dbReference type="InterPro" id="IPR029028">
    <property type="entry name" value="Alpha/beta_knot_MTases"/>
</dbReference>
<protein>
    <recommendedName>
        <fullName evidence="4 12">Ribosomal RNA small subunit methyltransferase E</fullName>
        <ecNumber evidence="3 12">2.1.1.193</ecNumber>
    </recommendedName>
</protein>
<evidence type="ECO:0000256" key="5">
    <source>
        <dbReference type="ARBA" id="ARBA00022490"/>
    </source>
</evidence>
<dbReference type="AlphaFoldDB" id="A0A0F4KY02"/>
<dbReference type="InterPro" id="IPR046886">
    <property type="entry name" value="RsmE_MTase_dom"/>
</dbReference>
<dbReference type="InterPro" id="IPR015947">
    <property type="entry name" value="PUA-like_sf"/>
</dbReference>
<dbReference type="PATRIC" id="fig|1684.5.peg.903"/>
<comment type="caution">
    <text evidence="14">The sequence shown here is derived from an EMBL/GenBank/DDBJ whole genome shotgun (WGS) entry which is preliminary data.</text>
</comment>
<evidence type="ECO:0000259" key="13">
    <source>
        <dbReference type="Pfam" id="PF04452"/>
    </source>
</evidence>
<dbReference type="Proteomes" id="UP000033567">
    <property type="component" value="Unassembled WGS sequence"/>
</dbReference>
<comment type="similarity">
    <text evidence="2 12">Belongs to the RNA methyltransferase RsmE family.</text>
</comment>
<dbReference type="NCBIfam" id="NF008693">
    <property type="entry name" value="PRK11713.2-3"/>
    <property type="match status" value="1"/>
</dbReference>
<keyword evidence="6 12" id="KW-0698">rRNA processing</keyword>
<evidence type="ECO:0000313" key="14">
    <source>
        <dbReference type="EMBL" id="KJY50171.1"/>
    </source>
</evidence>
<dbReference type="GO" id="GO:0005737">
    <property type="term" value="C:cytoplasm"/>
    <property type="evidence" value="ECO:0007669"/>
    <property type="project" value="UniProtKB-SubCell"/>
</dbReference>
<organism evidence="14 15">
    <name type="scientific">Bifidobacterium mellis</name>
    <dbReference type="NCBI Taxonomy" id="1293823"/>
    <lineage>
        <taxon>Bacteria</taxon>
        <taxon>Bacillati</taxon>
        <taxon>Actinomycetota</taxon>
        <taxon>Actinomycetes</taxon>
        <taxon>Bifidobacteriales</taxon>
        <taxon>Bifidobacteriaceae</taxon>
        <taxon>Bifidobacterium</taxon>
    </lineage>
</organism>
<evidence type="ECO:0000256" key="4">
    <source>
        <dbReference type="ARBA" id="ARBA00013673"/>
    </source>
</evidence>
<keyword evidence="9 12" id="KW-0949">S-adenosyl-L-methionine</keyword>
<evidence type="ECO:0000256" key="7">
    <source>
        <dbReference type="ARBA" id="ARBA00022603"/>
    </source>
</evidence>
<comment type="subcellular location">
    <subcellularLocation>
        <location evidence="1 12">Cytoplasm</location>
    </subcellularLocation>
</comment>
<keyword evidence="5 12" id="KW-0963">Cytoplasm</keyword>
<evidence type="ECO:0000256" key="2">
    <source>
        <dbReference type="ARBA" id="ARBA00005528"/>
    </source>
</evidence>
<dbReference type="EC" id="2.1.1.193" evidence="3 12"/>
<dbReference type="CDD" id="cd18084">
    <property type="entry name" value="RsmE-like"/>
    <property type="match status" value="1"/>
</dbReference>
<dbReference type="PANTHER" id="PTHR30027">
    <property type="entry name" value="RIBOSOMAL RNA SMALL SUBUNIT METHYLTRANSFERASE E"/>
    <property type="match status" value="1"/>
</dbReference>
<gene>
    <name evidence="14" type="ORF">JF70_08560</name>
</gene>
<evidence type="ECO:0000256" key="6">
    <source>
        <dbReference type="ARBA" id="ARBA00022552"/>
    </source>
</evidence>
<dbReference type="NCBIfam" id="TIGR00046">
    <property type="entry name" value="RsmE family RNA methyltransferase"/>
    <property type="match status" value="1"/>
</dbReference>
<dbReference type="InterPro" id="IPR029026">
    <property type="entry name" value="tRNA_m1G_MTases_N"/>
</dbReference>
<comment type="catalytic activity">
    <reaction evidence="11 12">
        <text>uridine(1498) in 16S rRNA + S-adenosyl-L-methionine = N(3)-methyluridine(1498) in 16S rRNA + S-adenosyl-L-homocysteine + H(+)</text>
        <dbReference type="Rhea" id="RHEA:42920"/>
        <dbReference type="Rhea" id="RHEA-COMP:10283"/>
        <dbReference type="Rhea" id="RHEA-COMP:10284"/>
        <dbReference type="ChEBI" id="CHEBI:15378"/>
        <dbReference type="ChEBI" id="CHEBI:57856"/>
        <dbReference type="ChEBI" id="CHEBI:59789"/>
        <dbReference type="ChEBI" id="CHEBI:65315"/>
        <dbReference type="ChEBI" id="CHEBI:74502"/>
        <dbReference type="EC" id="2.1.1.193"/>
    </reaction>
</comment>
<keyword evidence="7 12" id="KW-0489">Methyltransferase</keyword>
<dbReference type="Gene3D" id="3.40.1280.10">
    <property type="match status" value="1"/>
</dbReference>
<evidence type="ECO:0000256" key="3">
    <source>
        <dbReference type="ARBA" id="ARBA00012328"/>
    </source>
</evidence>
<dbReference type="PIRSF" id="PIRSF015601">
    <property type="entry name" value="MTase_slr0722"/>
    <property type="match status" value="1"/>
</dbReference>
<evidence type="ECO:0000256" key="8">
    <source>
        <dbReference type="ARBA" id="ARBA00022679"/>
    </source>
</evidence>
<evidence type="ECO:0000256" key="11">
    <source>
        <dbReference type="ARBA" id="ARBA00047944"/>
    </source>
</evidence>
<keyword evidence="15" id="KW-1185">Reference proteome</keyword>
<sequence>MTAPLFLLDPDHDDSPLASDELHTGWRLTLPEHIRRHALGSMRLKSGDQLDLSDGDGLRISALVRDASTGLVEVTAVGRQAPPEKELILVQALAKGGRDEQAIDMATQIGVDQIMPWQADRSIAKWRPGRNDRHWKAALDAATEQSRRAYRPRLLDKVDSHGLASWCRKATDQGSLVLVLHQDADLGWDAVRKRVHKLPSGSSVAIVVGPEGGIADQEIQGMMRQGALPVRLGGNILRAALAGPVALTLLADMLGRWHCEAPEPSA</sequence>
<evidence type="ECO:0000256" key="12">
    <source>
        <dbReference type="PIRNR" id="PIRNR015601"/>
    </source>
</evidence>
<evidence type="ECO:0000313" key="15">
    <source>
        <dbReference type="Proteomes" id="UP000033567"/>
    </source>
</evidence>
<comment type="function">
    <text evidence="10 12">Specifically methylates the N3 position of the uracil ring of uridine 1498 (m3U1498) in 16S rRNA. Acts on the fully assembled 30S ribosomal subunit.</text>
</comment>
<evidence type="ECO:0000256" key="1">
    <source>
        <dbReference type="ARBA" id="ARBA00004496"/>
    </source>
</evidence>
<dbReference type="SUPFAM" id="SSF75217">
    <property type="entry name" value="alpha/beta knot"/>
    <property type="match status" value="1"/>
</dbReference>